<organism evidence="1 2">
    <name type="scientific">Propioniciclava flava</name>
    <dbReference type="NCBI Taxonomy" id="2072026"/>
    <lineage>
        <taxon>Bacteria</taxon>
        <taxon>Bacillati</taxon>
        <taxon>Actinomycetota</taxon>
        <taxon>Actinomycetes</taxon>
        <taxon>Propionibacteriales</taxon>
        <taxon>Propionibacteriaceae</taxon>
        <taxon>Propioniciclava</taxon>
    </lineage>
</organism>
<comment type="caution">
    <text evidence="1">The sequence shown here is derived from an EMBL/GenBank/DDBJ whole genome shotgun (WGS) entry which is preliminary data.</text>
</comment>
<dbReference type="AlphaFoldDB" id="A0A4V1Q7L3"/>
<dbReference type="OrthoDB" id="3532676at2"/>
<gene>
    <name evidence="1" type="ORF">C1706_03690</name>
</gene>
<dbReference type="Proteomes" id="UP000290624">
    <property type="component" value="Unassembled WGS sequence"/>
</dbReference>
<evidence type="ECO:0000313" key="1">
    <source>
        <dbReference type="EMBL" id="RXW32988.1"/>
    </source>
</evidence>
<accession>A0A4V1Q7L3</accession>
<sequence length="128" mass="13619">MPATLSSASPQTLKDYYRILESGIDSYQDGADLRPLLGDHLDFTGSLAGHLPDATDGFLVGVAGFIATVKQIEIIHDVHGPNGSAVLYTATMPGGPMTFAEFFTFDGGRIASLNLHYSGPEYIEKGGR</sequence>
<proteinExistence type="predicted"/>
<evidence type="ECO:0008006" key="3">
    <source>
        <dbReference type="Google" id="ProtNLM"/>
    </source>
</evidence>
<keyword evidence="2" id="KW-1185">Reference proteome</keyword>
<protein>
    <recommendedName>
        <fullName evidence="3">Nuclear transport factor 2 family protein</fullName>
    </recommendedName>
</protein>
<name>A0A4V1Q7L3_9ACTN</name>
<dbReference type="Gene3D" id="3.10.450.50">
    <property type="match status" value="1"/>
</dbReference>
<dbReference type="RefSeq" id="WP_129457888.1">
    <property type="nucleotide sequence ID" value="NZ_PPCV01000002.1"/>
</dbReference>
<dbReference type="EMBL" id="PPCV01000002">
    <property type="protein sequence ID" value="RXW32988.1"/>
    <property type="molecule type" value="Genomic_DNA"/>
</dbReference>
<evidence type="ECO:0000313" key="2">
    <source>
        <dbReference type="Proteomes" id="UP000290624"/>
    </source>
</evidence>
<reference evidence="1 2" key="1">
    <citation type="submission" date="2018-01" db="EMBL/GenBank/DDBJ databases">
        <title>Lactibacter flavus gen. nov., sp. nov., a novel bacterium of the family Propionibacteriaceae isolated from raw milk and dairy products.</title>
        <authorList>
            <person name="Wenning M."/>
            <person name="Breitenwieser F."/>
            <person name="Huptas C."/>
            <person name="von Neubeck M."/>
            <person name="Busse H.-J."/>
            <person name="Scherer S."/>
        </authorList>
    </citation>
    <scope>NUCLEOTIDE SEQUENCE [LARGE SCALE GENOMIC DNA]</scope>
    <source>
        <strain evidence="1 2">VG341</strain>
    </source>
</reference>